<dbReference type="SUPFAM" id="SSF55676">
    <property type="entry name" value="CytB endotoxin-like"/>
    <property type="match status" value="1"/>
</dbReference>
<accession>A0A344TAF9</accession>
<reference evidence="5" key="1">
    <citation type="submission" date="2017-09" db="EMBL/GenBank/DDBJ databases">
        <authorList>
            <person name="Ehlers B."/>
            <person name="Leendertz F.H."/>
        </authorList>
    </citation>
    <scope>NUCLEOTIDE SEQUENCE</scope>
    <source>
        <strain evidence="5">LBIT-107</strain>
    </source>
</reference>
<keyword evidence="3" id="KW-0749">Sporulation</keyword>
<name>A0A344TAF9_BACTU</name>
<evidence type="ECO:0000313" key="5">
    <source>
        <dbReference type="EMBL" id="AXE15630.1"/>
    </source>
</evidence>
<evidence type="ECO:0000256" key="1">
    <source>
        <dbReference type="ARBA" id="ARBA00009676"/>
    </source>
</evidence>
<dbReference type="GO" id="GO:0005576">
    <property type="term" value="C:extracellular region"/>
    <property type="evidence" value="ECO:0007669"/>
    <property type="project" value="InterPro"/>
</dbReference>
<evidence type="ECO:0000256" key="3">
    <source>
        <dbReference type="ARBA" id="ARBA00022969"/>
    </source>
</evidence>
<dbReference type="GO" id="GO:0030435">
    <property type="term" value="P:sporulation resulting in formation of a cellular spore"/>
    <property type="evidence" value="ECO:0007669"/>
    <property type="project" value="UniProtKB-KW"/>
</dbReference>
<dbReference type="InterPro" id="IPR001615">
    <property type="entry name" value="Endotoxin_CytB"/>
</dbReference>
<sequence>MENLNHCPLEDIKVNPWKTPQSTAKVITLRVEDPNEINNLLSINEVDNPNYILQAIMLANAFQNALVPTSTDFGDALRFSMAKGLEIANTITPMGAVVSYVDQNVTQTNNQVSVMINKVLEVLKTVLGVALSGSVIDQLTAAVTNTFTNLNTQKNEAWIFWGKETANQTNYTYNVLFAIQNAQTGGVMYCVPVGFEIKVSAVKEQVLFFTIQDSASYNVNIQSLKFAQPLVSSSQYPIADLTSAINGTLGTKGEFV</sequence>
<evidence type="ECO:0000256" key="2">
    <source>
        <dbReference type="ARBA" id="ARBA00022656"/>
    </source>
</evidence>
<dbReference type="Pfam" id="PF01338">
    <property type="entry name" value="Bac_thur_toxin"/>
    <property type="match status" value="1"/>
</dbReference>
<dbReference type="InterPro" id="IPR035918">
    <property type="entry name" value="CytB_endotoxin-like_sf"/>
</dbReference>
<proteinExistence type="inferred from homology"/>
<organism evidence="5">
    <name type="scientific">Bacillus thuringiensis</name>
    <dbReference type="NCBI Taxonomy" id="1428"/>
    <lineage>
        <taxon>Bacteria</taxon>
        <taxon>Bacillati</taxon>
        <taxon>Bacillota</taxon>
        <taxon>Bacilli</taxon>
        <taxon>Bacillales</taxon>
        <taxon>Bacillaceae</taxon>
        <taxon>Bacillus</taxon>
        <taxon>Bacillus cereus group</taxon>
    </lineage>
</organism>
<comment type="similarity">
    <text evidence="1">Belongs to the cyt1/cyt2 endotoxin family.</text>
</comment>
<keyword evidence="2" id="KW-0800">Toxin</keyword>
<evidence type="ECO:0000256" key="4">
    <source>
        <dbReference type="ARBA" id="ARBA00023026"/>
    </source>
</evidence>
<dbReference type="AlphaFoldDB" id="A0A344TAF9"/>
<dbReference type="Gene3D" id="3.40.198.10">
    <property type="entry name" value="Delta-endotoxin CytB-like"/>
    <property type="match status" value="1"/>
</dbReference>
<dbReference type="GO" id="GO:0090729">
    <property type="term" value="F:toxin activity"/>
    <property type="evidence" value="ECO:0007669"/>
    <property type="project" value="UniProtKB-KW"/>
</dbReference>
<keyword evidence="4" id="KW-0843">Virulence</keyword>
<protein>
    <submittedName>
        <fullName evidence="5">Cyt1-like protein</fullName>
    </submittedName>
</protein>
<dbReference type="EMBL" id="MF893205">
    <property type="protein sequence ID" value="AXE15630.1"/>
    <property type="molecule type" value="Genomic_DNA"/>
</dbReference>